<keyword evidence="2" id="KW-0677">Repeat</keyword>
<dbReference type="EnsemblPlants" id="Kaladp0019s0117.1.v1.1">
    <property type="protein sequence ID" value="Kaladp0019s0117.1.v1.1"/>
    <property type="gene ID" value="Kaladp0019s0117.v1.1"/>
</dbReference>
<evidence type="ECO:0000313" key="6">
    <source>
        <dbReference type="Proteomes" id="UP000594263"/>
    </source>
</evidence>
<feature type="domain" description="C2HC NPR-type" evidence="4">
    <location>
        <begin position="78"/>
        <end position="92"/>
    </location>
</feature>
<keyword evidence="3" id="KW-0479">Metal-binding</keyword>
<dbReference type="PANTHER" id="PTHR46475:SF7">
    <property type="entry name" value="REGULATORY PROTEIN, PUTATIVE-RELATED"/>
    <property type="match status" value="1"/>
</dbReference>
<keyword evidence="3" id="KW-0863">Zinc-finger</keyword>
<sequence length="247" mass="27778">MDANIAFSLLQDEQAEQASSGGTHPVLSPVSDKFAKQGGKPKYHLSDMVSQISIGYEEFTVILDYMYSGKLTASPMEVSTCVYNVCTHDACRPPIDYAVELMYSCATFQMKELVATVKRHLFSFVEKTLVEDVIPIRLTAFHCQLTDLFSLFIQRVVQSDLDKVSLEKELPDQVSTEIISLRKKLLQEIEPTWMKVDPLHERRIGRIHKALDSDDIELVKLLVDESNVTLDGALLSTVLLLIVILKS</sequence>
<dbReference type="OMA" id="LMYSCAT"/>
<evidence type="ECO:0000256" key="1">
    <source>
        <dbReference type="ARBA" id="ARBA00004906"/>
    </source>
</evidence>
<dbReference type="AlphaFoldDB" id="A0A7N0T2N0"/>
<name>A0A7N0T2N0_KALFE</name>
<evidence type="ECO:0000256" key="2">
    <source>
        <dbReference type="ARBA" id="ARBA00022737"/>
    </source>
</evidence>
<dbReference type="InterPro" id="IPR044292">
    <property type="entry name" value="NPR"/>
</dbReference>
<dbReference type="InterPro" id="IPR011333">
    <property type="entry name" value="SKP1/BTB/POZ_sf"/>
</dbReference>
<accession>A0A7N0T2N0</accession>
<keyword evidence="6" id="KW-1185">Reference proteome</keyword>
<proteinExistence type="predicted"/>
<protein>
    <recommendedName>
        <fullName evidence="4">C2HC NPR-type domain-containing protein</fullName>
    </recommendedName>
</protein>
<dbReference type="GO" id="GO:0050832">
    <property type="term" value="P:defense response to fungus"/>
    <property type="evidence" value="ECO:0007669"/>
    <property type="project" value="TreeGrafter"/>
</dbReference>
<dbReference type="Gramene" id="Kaladp0019s0117.1.v1.1">
    <property type="protein sequence ID" value="Kaladp0019s0117.1.v1.1"/>
    <property type="gene ID" value="Kaladp0019s0117.v1.1"/>
</dbReference>
<reference evidence="5" key="1">
    <citation type="submission" date="2021-01" db="UniProtKB">
        <authorList>
            <consortium name="EnsemblPlants"/>
        </authorList>
    </citation>
    <scope>IDENTIFICATION</scope>
</reference>
<dbReference type="GO" id="GO:0005634">
    <property type="term" value="C:nucleus"/>
    <property type="evidence" value="ECO:0007669"/>
    <property type="project" value="TreeGrafter"/>
</dbReference>
<dbReference type="InterPro" id="IPR057250">
    <property type="entry name" value="Znf_C2HC_NPR-type"/>
</dbReference>
<evidence type="ECO:0000259" key="4">
    <source>
        <dbReference type="PROSITE" id="PS52046"/>
    </source>
</evidence>
<comment type="caution">
    <text evidence="3">Lacks conserved residue(s) required for the propagation of feature annotation.</text>
</comment>
<evidence type="ECO:0000256" key="3">
    <source>
        <dbReference type="PROSITE-ProRule" id="PRU01391"/>
    </source>
</evidence>
<dbReference type="GO" id="GO:0009862">
    <property type="term" value="P:systemic acquired resistance, salicylic acid mediated signaling pathway"/>
    <property type="evidence" value="ECO:0007669"/>
    <property type="project" value="InterPro"/>
</dbReference>
<dbReference type="PANTHER" id="PTHR46475">
    <property type="entry name" value="REGULATORY PROTEIN NPR3"/>
    <property type="match status" value="1"/>
</dbReference>
<dbReference type="GO" id="GO:0008270">
    <property type="term" value="F:zinc ion binding"/>
    <property type="evidence" value="ECO:0007669"/>
    <property type="project" value="UniProtKB-KW"/>
</dbReference>
<dbReference type="GO" id="GO:0042742">
    <property type="term" value="P:defense response to bacterium"/>
    <property type="evidence" value="ECO:0007669"/>
    <property type="project" value="TreeGrafter"/>
</dbReference>
<dbReference type="Pfam" id="PF11900">
    <property type="entry name" value="DUF3420"/>
    <property type="match status" value="1"/>
</dbReference>
<organism evidence="5 6">
    <name type="scientific">Kalanchoe fedtschenkoi</name>
    <name type="common">Lavender scallops</name>
    <name type="synonym">South American air plant</name>
    <dbReference type="NCBI Taxonomy" id="63787"/>
    <lineage>
        <taxon>Eukaryota</taxon>
        <taxon>Viridiplantae</taxon>
        <taxon>Streptophyta</taxon>
        <taxon>Embryophyta</taxon>
        <taxon>Tracheophyta</taxon>
        <taxon>Spermatophyta</taxon>
        <taxon>Magnoliopsida</taxon>
        <taxon>eudicotyledons</taxon>
        <taxon>Gunneridae</taxon>
        <taxon>Pentapetalae</taxon>
        <taxon>Saxifragales</taxon>
        <taxon>Crassulaceae</taxon>
        <taxon>Kalanchoe</taxon>
    </lineage>
</organism>
<comment type="pathway">
    <text evidence="1">Protein modification; protein ubiquitination.</text>
</comment>
<dbReference type="GO" id="GO:2000022">
    <property type="term" value="P:regulation of jasmonic acid mediated signaling pathway"/>
    <property type="evidence" value="ECO:0007669"/>
    <property type="project" value="InterPro"/>
</dbReference>
<dbReference type="PROSITE" id="PS52046">
    <property type="entry name" value="ZF_C2HC_NPR"/>
    <property type="match status" value="1"/>
</dbReference>
<dbReference type="Proteomes" id="UP000594263">
    <property type="component" value="Unplaced"/>
</dbReference>
<dbReference type="Gene3D" id="3.30.710.10">
    <property type="entry name" value="Potassium Channel Kv1.1, Chain A"/>
    <property type="match status" value="1"/>
</dbReference>
<keyword evidence="3" id="KW-0862">Zinc</keyword>
<dbReference type="InterPro" id="IPR024228">
    <property type="entry name" value="NPR_central_dom"/>
</dbReference>
<dbReference type="GO" id="GO:2000031">
    <property type="term" value="P:regulation of salicylic acid mediated signaling pathway"/>
    <property type="evidence" value="ECO:0007669"/>
    <property type="project" value="InterPro"/>
</dbReference>
<evidence type="ECO:0000313" key="5">
    <source>
        <dbReference type="EnsemblPlants" id="Kaladp0019s0117.1.v1.1"/>
    </source>
</evidence>